<accession>A0AAV4NYQ6</accession>
<reference evidence="2 3" key="1">
    <citation type="submission" date="2021-06" db="EMBL/GenBank/DDBJ databases">
        <title>Caerostris extrusa draft genome.</title>
        <authorList>
            <person name="Kono N."/>
            <person name="Arakawa K."/>
        </authorList>
    </citation>
    <scope>NUCLEOTIDE SEQUENCE [LARGE SCALE GENOMIC DNA]</scope>
</reference>
<name>A0AAV4NYQ6_CAEEX</name>
<gene>
    <name evidence="2" type="ORF">CEXT_222491</name>
</gene>
<dbReference type="EMBL" id="BPLR01003907">
    <property type="protein sequence ID" value="GIX90032.1"/>
    <property type="molecule type" value="Genomic_DNA"/>
</dbReference>
<keyword evidence="3" id="KW-1185">Reference proteome</keyword>
<dbReference type="Proteomes" id="UP001054945">
    <property type="component" value="Unassembled WGS sequence"/>
</dbReference>
<dbReference type="AlphaFoldDB" id="A0AAV4NYQ6"/>
<proteinExistence type="predicted"/>
<feature type="region of interest" description="Disordered" evidence="1">
    <location>
        <begin position="66"/>
        <end position="137"/>
    </location>
</feature>
<evidence type="ECO:0000313" key="3">
    <source>
        <dbReference type="Proteomes" id="UP001054945"/>
    </source>
</evidence>
<comment type="caution">
    <text evidence="2">The sequence shown here is derived from an EMBL/GenBank/DDBJ whole genome shotgun (WGS) entry which is preliminary data.</text>
</comment>
<evidence type="ECO:0000313" key="2">
    <source>
        <dbReference type="EMBL" id="GIX90032.1"/>
    </source>
</evidence>
<organism evidence="2 3">
    <name type="scientific">Caerostris extrusa</name>
    <name type="common">Bark spider</name>
    <name type="synonym">Caerostris bankana</name>
    <dbReference type="NCBI Taxonomy" id="172846"/>
    <lineage>
        <taxon>Eukaryota</taxon>
        <taxon>Metazoa</taxon>
        <taxon>Ecdysozoa</taxon>
        <taxon>Arthropoda</taxon>
        <taxon>Chelicerata</taxon>
        <taxon>Arachnida</taxon>
        <taxon>Araneae</taxon>
        <taxon>Araneomorphae</taxon>
        <taxon>Entelegynae</taxon>
        <taxon>Araneoidea</taxon>
        <taxon>Araneidae</taxon>
        <taxon>Caerostris</taxon>
    </lineage>
</organism>
<evidence type="ECO:0000256" key="1">
    <source>
        <dbReference type="SAM" id="MobiDB-lite"/>
    </source>
</evidence>
<feature type="compositionally biased region" description="Polar residues" evidence="1">
    <location>
        <begin position="127"/>
        <end position="137"/>
    </location>
</feature>
<protein>
    <submittedName>
        <fullName evidence="2">Uncharacterized protein</fullName>
    </submittedName>
</protein>
<sequence length="137" mass="15331">MVMVKEEKAAQFLMWKKSFPCSLLGFQKATVFPSELSPLSDVPVVGRGSESSPMWVRHQIKFLFPSSQMDDSSSPNDRSAEEPTSQRPIPNIFFEFTKLPPQHPCQAFLPRPRQPRPLSSRGKGITAQGTTGTPKKK</sequence>
<feature type="compositionally biased region" description="Polar residues" evidence="1">
    <location>
        <begin position="66"/>
        <end position="88"/>
    </location>
</feature>